<feature type="signal peptide" evidence="1">
    <location>
        <begin position="1"/>
        <end position="39"/>
    </location>
</feature>
<dbReference type="EMBL" id="ASSY01000005">
    <property type="protein sequence ID" value="EOS52424.1"/>
    <property type="molecule type" value="Genomic_DNA"/>
</dbReference>
<evidence type="ECO:0000256" key="1">
    <source>
        <dbReference type="SAM" id="SignalP"/>
    </source>
</evidence>
<dbReference type="Proteomes" id="UP000014204">
    <property type="component" value="Unassembled WGS sequence"/>
</dbReference>
<dbReference type="eggNOG" id="ENOG5031UV8">
    <property type="taxonomic scope" value="Bacteria"/>
</dbReference>
<keyword evidence="1" id="KW-0732">Signal</keyword>
<reference evidence="2 3" key="1">
    <citation type="submission" date="2013-04" db="EMBL/GenBank/DDBJ databases">
        <title>The Genome Sequence of Enterorhabdus caecimuris B7.</title>
        <authorList>
            <consortium name="The Broad Institute Genomics Platform"/>
            <consortium name="The Broad Institute Genome Sequencing Center for Infectious Disease"/>
            <person name="Earl A."/>
            <person name="Xavier R."/>
            <person name="Elson C."/>
            <person name="Duck W."/>
            <person name="Walker B."/>
            <person name="Young S."/>
            <person name="Zeng Q."/>
            <person name="Gargeya S."/>
            <person name="Fitzgerald M."/>
            <person name="Haas B."/>
            <person name="Abouelleil A."/>
            <person name="Allen A.W."/>
            <person name="Alvarado L."/>
            <person name="Arachchi H.M."/>
            <person name="Berlin A.M."/>
            <person name="Chapman S.B."/>
            <person name="Gainer-Dewar J."/>
            <person name="Goldberg J."/>
            <person name="Griggs A."/>
            <person name="Gujja S."/>
            <person name="Hansen M."/>
            <person name="Howarth C."/>
            <person name="Imamovic A."/>
            <person name="Ireland A."/>
            <person name="Larimer J."/>
            <person name="McCowan C."/>
            <person name="Murphy C."/>
            <person name="Pearson M."/>
            <person name="Poon T.W."/>
            <person name="Priest M."/>
            <person name="Roberts A."/>
            <person name="Saif S."/>
            <person name="Shea T."/>
            <person name="Sisk P."/>
            <person name="Sykes S."/>
            <person name="Wortman J."/>
            <person name="Nusbaum C."/>
            <person name="Birren B."/>
        </authorList>
    </citation>
    <scope>NUCLEOTIDE SEQUENCE [LARGE SCALE GENOMIC DNA]</scope>
    <source>
        <strain evidence="2 3">B7</strain>
    </source>
</reference>
<accession>R9L0U1</accession>
<evidence type="ECO:0000313" key="2">
    <source>
        <dbReference type="EMBL" id="EOS52424.1"/>
    </source>
</evidence>
<dbReference type="STRING" id="1235794.C811_00454"/>
<comment type="caution">
    <text evidence="2">The sequence shown here is derived from an EMBL/GenBank/DDBJ whole genome shotgun (WGS) entry which is preliminary data.</text>
</comment>
<name>R9L0U1_9ACTN</name>
<dbReference type="HOGENOM" id="CLU_1600143_0_0_11"/>
<evidence type="ECO:0000313" key="3">
    <source>
        <dbReference type="Proteomes" id="UP000014204"/>
    </source>
</evidence>
<feature type="chain" id="PRO_5004476210" evidence="1">
    <location>
        <begin position="40"/>
        <end position="166"/>
    </location>
</feature>
<protein>
    <submittedName>
        <fullName evidence="2">Uncharacterized protein</fullName>
    </submittedName>
</protein>
<organism evidence="2 3">
    <name type="scientific">Adlercreutzia caecimuris B7</name>
    <dbReference type="NCBI Taxonomy" id="1235794"/>
    <lineage>
        <taxon>Bacteria</taxon>
        <taxon>Bacillati</taxon>
        <taxon>Actinomycetota</taxon>
        <taxon>Coriobacteriia</taxon>
        <taxon>Eggerthellales</taxon>
        <taxon>Eggerthellaceae</taxon>
        <taxon>Adlercreutzia</taxon>
    </lineage>
</organism>
<dbReference type="AlphaFoldDB" id="R9L0U1"/>
<proteinExistence type="predicted"/>
<keyword evidence="3" id="KW-1185">Reference proteome</keyword>
<sequence length="166" mass="18234">MKASSSASQLTFQQKAAALIIVGLLSLFSVLAFAPQAHADDLDTGYMFYLKSKGATDGTGWRHKGAEGSAYIHIMEHRGDHCRLYIDGALDREGRGAKNCMVGEAWADRDGQYRIHNTVRDAHMGNADYHYARLTAWAPYGEGSTNGVWSPDCSKKAEKLPILNIE</sequence>
<gene>
    <name evidence="2" type="ORF">C811_00454</name>
</gene>